<evidence type="ECO:0000313" key="1">
    <source>
        <dbReference type="EMBL" id="RBP86874.1"/>
    </source>
</evidence>
<accession>A0A366JID3</accession>
<dbReference type="Proteomes" id="UP000252731">
    <property type="component" value="Unassembled WGS sequence"/>
</dbReference>
<proteinExistence type="predicted"/>
<dbReference type="AlphaFoldDB" id="A0A366JID3"/>
<comment type="caution">
    <text evidence="1">The sequence shown here is derived from an EMBL/GenBank/DDBJ whole genome shotgun (WGS) entry which is preliminary data.</text>
</comment>
<reference evidence="1 2" key="1">
    <citation type="submission" date="2018-06" db="EMBL/GenBank/DDBJ databases">
        <title>Freshwater and sediment microbial communities from various areas in North America, analyzing microbe dynamics in response to fracking.</title>
        <authorList>
            <person name="Lamendella R."/>
        </authorList>
    </citation>
    <scope>NUCLEOTIDE SEQUENCE [LARGE SCALE GENOMIC DNA]</scope>
    <source>
        <strain evidence="1 2">14_TX</strain>
    </source>
</reference>
<organism evidence="1 2">
    <name type="scientific">Cytobacillus firmus</name>
    <name type="common">Bacillus firmus</name>
    <dbReference type="NCBI Taxonomy" id="1399"/>
    <lineage>
        <taxon>Bacteria</taxon>
        <taxon>Bacillati</taxon>
        <taxon>Bacillota</taxon>
        <taxon>Bacilli</taxon>
        <taxon>Bacillales</taxon>
        <taxon>Bacillaceae</taxon>
        <taxon>Cytobacillus</taxon>
    </lineage>
</organism>
<dbReference type="EMBL" id="QNSF01000023">
    <property type="protein sequence ID" value="RBP86874.1"/>
    <property type="molecule type" value="Genomic_DNA"/>
</dbReference>
<protein>
    <submittedName>
        <fullName evidence="1">Uncharacterized protein</fullName>
    </submittedName>
</protein>
<name>A0A366JID3_CYTFI</name>
<evidence type="ECO:0000313" key="2">
    <source>
        <dbReference type="Proteomes" id="UP000252731"/>
    </source>
</evidence>
<sequence length="106" mass="12461">MTDLKVSFNQFDSGILGCHSAAFSYCDSGIFKRGEQERKPAFRLKQIHKLKLGFVYYKSAKHLPERKMFYFKWGNPCWRRASYTKIAAVLERLSERTLLFMGILKK</sequence>
<gene>
    <name evidence="1" type="ORF">DFO70_12322</name>
</gene>
<keyword evidence="2" id="KW-1185">Reference proteome</keyword>